<organism evidence="1 2">
    <name type="scientific">Rhizophagus irregularis</name>
    <dbReference type="NCBI Taxonomy" id="588596"/>
    <lineage>
        <taxon>Eukaryota</taxon>
        <taxon>Fungi</taxon>
        <taxon>Fungi incertae sedis</taxon>
        <taxon>Mucoromycota</taxon>
        <taxon>Glomeromycotina</taxon>
        <taxon>Glomeromycetes</taxon>
        <taxon>Glomerales</taxon>
        <taxon>Glomeraceae</taxon>
        <taxon>Rhizophagus</taxon>
    </lineage>
</organism>
<comment type="caution">
    <text evidence="1">The sequence shown here is derived from an EMBL/GenBank/DDBJ whole genome shotgun (WGS) entry which is preliminary data.</text>
</comment>
<protein>
    <submittedName>
        <fullName evidence="1">Uncharacterized protein</fullName>
    </submittedName>
</protein>
<reference evidence="1 2" key="1">
    <citation type="submission" date="2016-04" db="EMBL/GenBank/DDBJ databases">
        <title>Genome analyses suggest a sexual origin of heterokaryosis in a supposedly ancient asexual fungus.</title>
        <authorList>
            <person name="Ropars J."/>
            <person name="Sedzielewska K."/>
            <person name="Noel J."/>
            <person name="Charron P."/>
            <person name="Farinelli L."/>
            <person name="Marton T."/>
            <person name="Kruger M."/>
            <person name="Pelin A."/>
            <person name="Brachmann A."/>
            <person name="Corradi N."/>
        </authorList>
    </citation>
    <scope>NUCLEOTIDE SEQUENCE [LARGE SCALE GENOMIC DNA]</scope>
    <source>
        <strain evidence="1 2">C2</strain>
    </source>
</reference>
<reference evidence="1 2" key="2">
    <citation type="submission" date="2017-10" db="EMBL/GenBank/DDBJ databases">
        <title>Extensive intraspecific genome diversity in a model arbuscular mycorrhizal fungus.</title>
        <authorList>
            <person name="Chen E.C.H."/>
            <person name="Morin E."/>
            <person name="Baudet D."/>
            <person name="Noel J."/>
            <person name="Ndikumana S."/>
            <person name="Charron P."/>
            <person name="St-Onge C."/>
            <person name="Giorgi J."/>
            <person name="Grigoriev I.V."/>
            <person name="Roux C."/>
            <person name="Martin F.M."/>
            <person name="Corradi N."/>
        </authorList>
    </citation>
    <scope>NUCLEOTIDE SEQUENCE [LARGE SCALE GENOMIC DNA]</scope>
    <source>
        <strain evidence="1 2">C2</strain>
    </source>
</reference>
<evidence type="ECO:0000313" key="1">
    <source>
        <dbReference type="EMBL" id="PKK66856.1"/>
    </source>
</evidence>
<dbReference type="EMBL" id="LLXL01001038">
    <property type="protein sequence ID" value="PKK66856.1"/>
    <property type="molecule type" value="Genomic_DNA"/>
</dbReference>
<dbReference type="VEuPathDB" id="FungiDB:RhiirA1_476449"/>
<dbReference type="Proteomes" id="UP000233469">
    <property type="component" value="Unassembled WGS sequence"/>
</dbReference>
<accession>A0A2N1MZ08</accession>
<gene>
    <name evidence="1" type="ORF">RhiirC2_784265</name>
</gene>
<sequence length="137" mass="15839">MNSTVMFWAVNVYIGFLEKYCYTLTIYKSANEEEFGYGLQIKSQQELFGKSEKFRSLRDQRKVRFESTNSTSSTQQSRDFSVDLKELYFDATDQLETELTLTPAPAPSTKPSSHIGNCKKVVEEFTNLNEDFSKRLL</sequence>
<name>A0A2N1MZ08_9GLOM</name>
<dbReference type="AlphaFoldDB" id="A0A2N1MZ08"/>
<proteinExistence type="predicted"/>
<evidence type="ECO:0000313" key="2">
    <source>
        <dbReference type="Proteomes" id="UP000233469"/>
    </source>
</evidence>